<accession>A0A443N903</accession>
<dbReference type="CDD" id="cd00167">
    <property type="entry name" value="SANT"/>
    <property type="match status" value="1"/>
</dbReference>
<dbReference type="GO" id="GO:0003677">
    <property type="term" value="F:DNA binding"/>
    <property type="evidence" value="ECO:0007669"/>
    <property type="project" value="UniProtKB-KW"/>
</dbReference>
<evidence type="ECO:0000259" key="10">
    <source>
        <dbReference type="PROSITE" id="PS51294"/>
    </source>
</evidence>
<protein>
    <submittedName>
        <fullName evidence="11">Transcription factor MYB1</fullName>
    </submittedName>
</protein>
<dbReference type="InterPro" id="IPR009057">
    <property type="entry name" value="Homeodomain-like_sf"/>
</dbReference>
<sequence>MGRFSGMEHLDVRKGAWSEEEDILLRKCVEKYGEGKWRRVPMRAGLRRCRKSCRLRWLNHLKPNIKKGEFEEDEVDLIIKLHKLLGNRQVDSHSRLPGRTANDVKNYWNSHLSKRQSMQKGEQSQIKSMKPTTTTTTTTTTATKIIRPKPRTFSPNSLWLNGVGSSIVEAQLQKMSNNTMLASPGEESTLWWKSLLADVEEDNWWSKSGEVGVEEELPHSSGVEEMERIRKQGDEPTTERELGEWDNMLLDVDLWGLLET</sequence>
<dbReference type="SUPFAM" id="SSF46689">
    <property type="entry name" value="Homeodomain-like"/>
    <property type="match status" value="1"/>
</dbReference>
<organism evidence="11 12">
    <name type="scientific">Cinnamomum micranthum f. kanehirae</name>
    <dbReference type="NCBI Taxonomy" id="337451"/>
    <lineage>
        <taxon>Eukaryota</taxon>
        <taxon>Viridiplantae</taxon>
        <taxon>Streptophyta</taxon>
        <taxon>Embryophyta</taxon>
        <taxon>Tracheophyta</taxon>
        <taxon>Spermatophyta</taxon>
        <taxon>Magnoliopsida</taxon>
        <taxon>Magnoliidae</taxon>
        <taxon>Laurales</taxon>
        <taxon>Lauraceae</taxon>
        <taxon>Cinnamomum</taxon>
    </lineage>
</organism>
<comment type="subcellular location">
    <subcellularLocation>
        <location evidence="1">Nucleus</location>
    </subcellularLocation>
</comment>
<dbReference type="InterPro" id="IPR001005">
    <property type="entry name" value="SANT/Myb"/>
</dbReference>
<keyword evidence="3" id="KW-0805">Transcription regulation</keyword>
<dbReference type="GO" id="GO:0005634">
    <property type="term" value="C:nucleus"/>
    <property type="evidence" value="ECO:0007669"/>
    <property type="project" value="UniProtKB-SubCell"/>
</dbReference>
<dbReference type="PANTHER" id="PTHR47999:SF24">
    <property type="entry name" value="TRANSCRIPTION FACTOR MYB90"/>
    <property type="match status" value="1"/>
</dbReference>
<evidence type="ECO:0000256" key="1">
    <source>
        <dbReference type="ARBA" id="ARBA00004123"/>
    </source>
</evidence>
<feature type="compositionally biased region" description="Polar residues" evidence="8">
    <location>
        <begin position="118"/>
        <end position="131"/>
    </location>
</feature>
<evidence type="ECO:0000256" key="2">
    <source>
        <dbReference type="ARBA" id="ARBA00022737"/>
    </source>
</evidence>
<dbReference type="FunFam" id="1.10.10.60:FF:000218">
    <property type="entry name" value="Myb transcription factor"/>
    <property type="match status" value="1"/>
</dbReference>
<dbReference type="EMBL" id="QPKB01000001">
    <property type="protein sequence ID" value="RWR75029.1"/>
    <property type="molecule type" value="Genomic_DNA"/>
</dbReference>
<dbReference type="PROSITE" id="PS50090">
    <property type="entry name" value="MYB_LIKE"/>
    <property type="match status" value="2"/>
</dbReference>
<dbReference type="OrthoDB" id="2143914at2759"/>
<evidence type="ECO:0000313" key="12">
    <source>
        <dbReference type="Proteomes" id="UP000283530"/>
    </source>
</evidence>
<feature type="domain" description="Myb-like" evidence="9">
    <location>
        <begin position="9"/>
        <end position="61"/>
    </location>
</feature>
<dbReference type="PROSITE" id="PS51294">
    <property type="entry name" value="HTH_MYB"/>
    <property type="match status" value="2"/>
</dbReference>
<feature type="domain" description="HTH myb-type" evidence="10">
    <location>
        <begin position="66"/>
        <end position="116"/>
    </location>
</feature>
<evidence type="ECO:0000256" key="8">
    <source>
        <dbReference type="SAM" id="MobiDB-lite"/>
    </source>
</evidence>
<name>A0A443N903_9MAGN</name>
<keyword evidence="12" id="KW-1185">Reference proteome</keyword>
<comment type="caution">
    <text evidence="11">The sequence shown here is derived from an EMBL/GenBank/DDBJ whole genome shotgun (WGS) entry which is preliminary data.</text>
</comment>
<proteinExistence type="predicted"/>
<evidence type="ECO:0000259" key="9">
    <source>
        <dbReference type="PROSITE" id="PS50090"/>
    </source>
</evidence>
<evidence type="ECO:0000256" key="3">
    <source>
        <dbReference type="ARBA" id="ARBA00023015"/>
    </source>
</evidence>
<feature type="region of interest" description="Disordered" evidence="8">
    <location>
        <begin position="211"/>
        <end position="240"/>
    </location>
</feature>
<keyword evidence="7" id="KW-0539">Nucleus</keyword>
<dbReference type="Gene3D" id="1.10.10.60">
    <property type="entry name" value="Homeodomain-like"/>
    <property type="match status" value="2"/>
</dbReference>
<feature type="domain" description="HTH myb-type" evidence="10">
    <location>
        <begin position="9"/>
        <end position="65"/>
    </location>
</feature>
<evidence type="ECO:0000313" key="11">
    <source>
        <dbReference type="EMBL" id="RWR75029.1"/>
    </source>
</evidence>
<dbReference type="InterPro" id="IPR015495">
    <property type="entry name" value="Myb_TF_plants"/>
</dbReference>
<dbReference type="AlphaFoldDB" id="A0A443N903"/>
<feature type="compositionally biased region" description="Basic and acidic residues" evidence="8">
    <location>
        <begin position="225"/>
        <end position="240"/>
    </location>
</feature>
<dbReference type="Proteomes" id="UP000283530">
    <property type="component" value="Unassembled WGS sequence"/>
</dbReference>
<keyword evidence="5" id="KW-0010">Activator</keyword>
<evidence type="ECO:0000256" key="4">
    <source>
        <dbReference type="ARBA" id="ARBA00023125"/>
    </source>
</evidence>
<evidence type="ECO:0000256" key="5">
    <source>
        <dbReference type="ARBA" id="ARBA00023159"/>
    </source>
</evidence>
<keyword evidence="4" id="KW-0238">DNA-binding</keyword>
<evidence type="ECO:0000256" key="7">
    <source>
        <dbReference type="ARBA" id="ARBA00023242"/>
    </source>
</evidence>
<keyword evidence="2" id="KW-0677">Repeat</keyword>
<evidence type="ECO:0000256" key="6">
    <source>
        <dbReference type="ARBA" id="ARBA00023163"/>
    </source>
</evidence>
<dbReference type="STRING" id="337451.A0A443N903"/>
<dbReference type="InterPro" id="IPR017930">
    <property type="entry name" value="Myb_dom"/>
</dbReference>
<dbReference type="PANTHER" id="PTHR47999">
    <property type="entry name" value="TRANSCRIPTION FACTOR MYB8-RELATED-RELATED"/>
    <property type="match status" value="1"/>
</dbReference>
<dbReference type="SMART" id="SM00717">
    <property type="entry name" value="SANT"/>
    <property type="match status" value="2"/>
</dbReference>
<gene>
    <name evidence="11" type="ORF">CKAN_00339200</name>
</gene>
<dbReference type="Pfam" id="PF00249">
    <property type="entry name" value="Myb_DNA-binding"/>
    <property type="match status" value="2"/>
</dbReference>
<feature type="domain" description="Myb-like" evidence="9">
    <location>
        <begin position="62"/>
        <end position="112"/>
    </location>
</feature>
<reference evidence="11 12" key="1">
    <citation type="journal article" date="2019" name="Nat. Plants">
        <title>Stout camphor tree genome fills gaps in understanding of flowering plant genome evolution.</title>
        <authorList>
            <person name="Chaw S.M."/>
            <person name="Liu Y.C."/>
            <person name="Wu Y.W."/>
            <person name="Wang H.Y."/>
            <person name="Lin C.I."/>
            <person name="Wu C.S."/>
            <person name="Ke H.M."/>
            <person name="Chang L.Y."/>
            <person name="Hsu C.Y."/>
            <person name="Yang H.T."/>
            <person name="Sudianto E."/>
            <person name="Hsu M.H."/>
            <person name="Wu K.P."/>
            <person name="Wang L.N."/>
            <person name="Leebens-Mack J.H."/>
            <person name="Tsai I.J."/>
        </authorList>
    </citation>
    <scope>NUCLEOTIDE SEQUENCE [LARGE SCALE GENOMIC DNA]</scope>
    <source>
        <strain evidence="12">cv. Chaw 1501</strain>
        <tissue evidence="11">Young leaves</tissue>
    </source>
</reference>
<feature type="region of interest" description="Disordered" evidence="8">
    <location>
        <begin position="118"/>
        <end position="140"/>
    </location>
</feature>
<keyword evidence="6" id="KW-0804">Transcription</keyword>